<dbReference type="GO" id="GO:0005737">
    <property type="term" value="C:cytoplasm"/>
    <property type="evidence" value="ECO:0007669"/>
    <property type="project" value="UniProtKB-SubCell"/>
</dbReference>
<dbReference type="EMBL" id="CP014501">
    <property type="protein sequence ID" value="ANB12279.1"/>
    <property type="molecule type" value="Genomic_DNA"/>
</dbReference>
<keyword evidence="5" id="KW-0106">Calcium</keyword>
<feature type="domain" description="EF-hand" evidence="7">
    <location>
        <begin position="201"/>
        <end position="236"/>
    </location>
</feature>
<dbReference type="InterPro" id="IPR002048">
    <property type="entry name" value="EF_hand_dom"/>
</dbReference>
<dbReference type="InterPro" id="IPR051426">
    <property type="entry name" value="Peflin/Sorcin_CaBP"/>
</dbReference>
<evidence type="ECO:0000259" key="7">
    <source>
        <dbReference type="PROSITE" id="PS50222"/>
    </source>
</evidence>
<keyword evidence="2" id="KW-0963">Cytoplasm</keyword>
<dbReference type="AlphaFoldDB" id="A0A167CZ25"/>
<dbReference type="PANTHER" id="PTHR46212:SF3">
    <property type="entry name" value="GH27120P"/>
    <property type="match status" value="1"/>
</dbReference>
<dbReference type="Proteomes" id="UP000189580">
    <property type="component" value="Chromosome a"/>
</dbReference>
<evidence type="ECO:0000256" key="4">
    <source>
        <dbReference type="ARBA" id="ARBA00022737"/>
    </source>
</evidence>
<dbReference type="PANTHER" id="PTHR46212">
    <property type="entry name" value="PEFLIN"/>
    <property type="match status" value="1"/>
</dbReference>
<feature type="compositionally biased region" description="Low complexity" evidence="6">
    <location>
        <begin position="116"/>
        <end position="129"/>
    </location>
</feature>
<name>A0A167CZ25_9ASCO</name>
<dbReference type="Gene3D" id="1.10.238.10">
    <property type="entry name" value="EF-hand"/>
    <property type="match status" value="1"/>
</dbReference>
<dbReference type="InterPro" id="IPR011992">
    <property type="entry name" value="EF-hand-dom_pair"/>
</dbReference>
<reference evidence="8 9" key="1">
    <citation type="submission" date="2016-02" db="EMBL/GenBank/DDBJ databases">
        <title>Complete genome sequence and transcriptome regulation of the pentose utilising yeast Sugiyamaella lignohabitans.</title>
        <authorList>
            <person name="Bellasio M."/>
            <person name="Peymann A."/>
            <person name="Valli M."/>
            <person name="Sipitzky M."/>
            <person name="Graf A."/>
            <person name="Sauer M."/>
            <person name="Marx H."/>
            <person name="Mattanovich D."/>
        </authorList>
    </citation>
    <scope>NUCLEOTIDE SEQUENCE [LARGE SCALE GENOMIC DNA]</scope>
    <source>
        <strain evidence="8 9">CBS 10342</strain>
    </source>
</reference>
<organism evidence="8 9">
    <name type="scientific">Sugiyamaella lignohabitans</name>
    <dbReference type="NCBI Taxonomy" id="796027"/>
    <lineage>
        <taxon>Eukaryota</taxon>
        <taxon>Fungi</taxon>
        <taxon>Dikarya</taxon>
        <taxon>Ascomycota</taxon>
        <taxon>Saccharomycotina</taxon>
        <taxon>Dipodascomycetes</taxon>
        <taxon>Dipodascales</taxon>
        <taxon>Trichomonascaceae</taxon>
        <taxon>Sugiyamaella</taxon>
    </lineage>
</organism>
<dbReference type="SMART" id="SM00054">
    <property type="entry name" value="EFh"/>
    <property type="match status" value="4"/>
</dbReference>
<dbReference type="Pfam" id="PF13405">
    <property type="entry name" value="EF-hand_6"/>
    <property type="match status" value="1"/>
</dbReference>
<protein>
    <submittedName>
        <fullName evidence="8">Pef1p</fullName>
    </submittedName>
</protein>
<dbReference type="RefSeq" id="XP_018734756.1">
    <property type="nucleotide sequence ID" value="XM_018882412.1"/>
</dbReference>
<sequence>MGDELPRFPTPGETFGVPTPINDRPIRRSGTDDYFNSGGIPPLPVHRQRQTSAPHPTAYDYQVPYPDGQGQSSMYASQYGRSAPAHTSSYPPPPPPPNMGGSGGGGGGNGGGVAARPSRSPRQSPRGPQVPISTPEANLRQLFHDVDRNKNGYLTESELKSALVNGDYTRFDRETVRLMIRMFDVNGDGAIQYNEFAQLWRYLHEWRVIFNRFDRDKSDSISINEFHTALVAFGYSLSQRCTEYIFSIYAKLDRRGVAVMSFDVFVQSCIHIKSVTESFKKFDTDRDGYITLAFEQFLVEVSRLR</sequence>
<proteinExistence type="predicted"/>
<feature type="domain" description="EF-hand" evidence="7">
    <location>
        <begin position="134"/>
        <end position="169"/>
    </location>
</feature>
<accession>A0A167CZ25</accession>
<dbReference type="PROSITE" id="PS50222">
    <property type="entry name" value="EF_HAND_2"/>
    <property type="match status" value="2"/>
</dbReference>
<comment type="subcellular location">
    <subcellularLocation>
        <location evidence="1">Cytoplasm</location>
    </subcellularLocation>
</comment>
<dbReference type="InterPro" id="IPR018247">
    <property type="entry name" value="EF_Hand_1_Ca_BS"/>
</dbReference>
<gene>
    <name evidence="8" type="primary">PEF1</name>
    <name evidence="8" type="ORF">AWJ20_528</name>
</gene>
<evidence type="ECO:0000313" key="8">
    <source>
        <dbReference type="EMBL" id="ANB12279.1"/>
    </source>
</evidence>
<evidence type="ECO:0000256" key="2">
    <source>
        <dbReference type="ARBA" id="ARBA00022490"/>
    </source>
</evidence>
<dbReference type="GeneID" id="30037504"/>
<feature type="region of interest" description="Disordered" evidence="6">
    <location>
        <begin position="1"/>
        <end position="137"/>
    </location>
</feature>
<dbReference type="Pfam" id="PF13202">
    <property type="entry name" value="EF-hand_5"/>
    <property type="match status" value="1"/>
</dbReference>
<keyword evidence="3" id="KW-0479">Metal-binding</keyword>
<keyword evidence="4" id="KW-0677">Repeat</keyword>
<evidence type="ECO:0000256" key="1">
    <source>
        <dbReference type="ARBA" id="ARBA00004496"/>
    </source>
</evidence>
<dbReference type="PROSITE" id="PS00018">
    <property type="entry name" value="EF_HAND_1"/>
    <property type="match status" value="2"/>
</dbReference>
<feature type="compositionally biased region" description="Polar residues" evidence="6">
    <location>
        <begin position="69"/>
        <end position="89"/>
    </location>
</feature>
<feature type="compositionally biased region" description="Gly residues" evidence="6">
    <location>
        <begin position="100"/>
        <end position="113"/>
    </location>
</feature>
<dbReference type="CDD" id="cd16180">
    <property type="entry name" value="EFh_PEF_Group_I"/>
    <property type="match status" value="1"/>
</dbReference>
<dbReference type="GO" id="GO:0048306">
    <property type="term" value="F:calcium-dependent protein binding"/>
    <property type="evidence" value="ECO:0007669"/>
    <property type="project" value="UniProtKB-ARBA"/>
</dbReference>
<dbReference type="Pfam" id="PF13499">
    <property type="entry name" value="EF-hand_7"/>
    <property type="match status" value="1"/>
</dbReference>
<evidence type="ECO:0000256" key="3">
    <source>
        <dbReference type="ARBA" id="ARBA00022723"/>
    </source>
</evidence>
<dbReference type="KEGG" id="slb:AWJ20_528"/>
<evidence type="ECO:0000313" key="9">
    <source>
        <dbReference type="Proteomes" id="UP000189580"/>
    </source>
</evidence>
<dbReference type="SUPFAM" id="SSF47473">
    <property type="entry name" value="EF-hand"/>
    <property type="match status" value="1"/>
</dbReference>
<evidence type="ECO:0000256" key="6">
    <source>
        <dbReference type="SAM" id="MobiDB-lite"/>
    </source>
</evidence>
<evidence type="ECO:0000256" key="5">
    <source>
        <dbReference type="ARBA" id="ARBA00022837"/>
    </source>
</evidence>
<dbReference type="OrthoDB" id="186625at2759"/>
<dbReference type="GO" id="GO:0005509">
    <property type="term" value="F:calcium ion binding"/>
    <property type="evidence" value="ECO:0007669"/>
    <property type="project" value="InterPro"/>
</dbReference>
<keyword evidence="9" id="KW-1185">Reference proteome</keyword>